<dbReference type="RefSeq" id="XP_022462893.1">
    <property type="nucleotide sequence ID" value="XM_022611489.1"/>
</dbReference>
<keyword evidence="5" id="KW-1185">Reference proteome</keyword>
<protein>
    <recommendedName>
        <fullName evidence="3">N-acetyltransferase domain-containing protein</fullName>
    </recommendedName>
</protein>
<dbReference type="GO" id="GO:0005737">
    <property type="term" value="C:cytoplasm"/>
    <property type="evidence" value="ECO:0007669"/>
    <property type="project" value="TreeGrafter"/>
</dbReference>
<dbReference type="HOGENOM" id="CLU_013985_32_1_1"/>
<feature type="domain" description="N-acetyltransferase" evidence="3">
    <location>
        <begin position="6"/>
        <end position="153"/>
    </location>
</feature>
<dbReference type="PROSITE" id="PS51186">
    <property type="entry name" value="GNAT"/>
    <property type="match status" value="1"/>
</dbReference>
<dbReference type="AlphaFoldDB" id="J7RUV3"/>
<dbReference type="KEGG" id="kng:KNAG_0B02050"/>
<dbReference type="eggNOG" id="KOG3216">
    <property type="taxonomic scope" value="Eukaryota"/>
</dbReference>
<dbReference type="InterPro" id="IPR000182">
    <property type="entry name" value="GNAT_dom"/>
</dbReference>
<gene>
    <name evidence="4" type="primary">KNAG0B02050</name>
    <name evidence="4" type="ordered locus">KNAG_0B02050</name>
</gene>
<dbReference type="Gene3D" id="3.40.630.30">
    <property type="match status" value="1"/>
</dbReference>
<dbReference type="OMA" id="HFIYHRS"/>
<evidence type="ECO:0000313" key="5">
    <source>
        <dbReference type="Proteomes" id="UP000006310"/>
    </source>
</evidence>
<proteinExistence type="predicted"/>
<evidence type="ECO:0000256" key="1">
    <source>
        <dbReference type="ARBA" id="ARBA00022679"/>
    </source>
</evidence>
<evidence type="ECO:0000256" key="2">
    <source>
        <dbReference type="ARBA" id="ARBA00023315"/>
    </source>
</evidence>
<dbReference type="CDD" id="cd04301">
    <property type="entry name" value="NAT_SF"/>
    <property type="match status" value="1"/>
</dbReference>
<name>J7RUV3_HUIN7</name>
<accession>J7RUV3</accession>
<sequence length="153" mass="17893">MASDSIAIRYVTDGDKEEWTRLWLGFRAHYDIPIPDGLGDANFKRIMDDSVDMWSAFAVDTSRDDKPIGLVNWVSRPSTWDLTDIVYLHDLYVDENERVRGVGRKLIEFVYSEADKRGTPLVYWTTDHYNHRAQLLYTKVAKKTSKVIYEREL</sequence>
<dbReference type="GO" id="GO:0008080">
    <property type="term" value="F:N-acetyltransferase activity"/>
    <property type="evidence" value="ECO:0007669"/>
    <property type="project" value="TreeGrafter"/>
</dbReference>
<dbReference type="EMBL" id="HE978315">
    <property type="protein sequence ID" value="CCK68647.1"/>
    <property type="molecule type" value="Genomic_DNA"/>
</dbReference>
<dbReference type="PANTHER" id="PTHR10545">
    <property type="entry name" value="DIAMINE N-ACETYLTRANSFERASE"/>
    <property type="match status" value="1"/>
</dbReference>
<dbReference type="STRING" id="1071383.J7RUV3"/>
<reference evidence="4 5" key="1">
    <citation type="journal article" date="2011" name="Proc. Natl. Acad. Sci. U.S.A.">
        <title>Evolutionary erosion of yeast sex chromosomes by mating-type switching accidents.</title>
        <authorList>
            <person name="Gordon J.L."/>
            <person name="Armisen D."/>
            <person name="Proux-Wera E."/>
            <person name="Oheigeartaigh S.S."/>
            <person name="Byrne K.P."/>
            <person name="Wolfe K.H."/>
        </authorList>
    </citation>
    <scope>NUCLEOTIDE SEQUENCE [LARGE SCALE GENOMIC DNA]</scope>
    <source>
        <strain evidence="5">ATCC MYA-139 / BCRC 22969 / CBS 8797 / CCRC 22969 / KCTC 17520 / NBRC 10181 / NCYC 3082</strain>
    </source>
</reference>
<keyword evidence="2" id="KW-0012">Acyltransferase</keyword>
<dbReference type="SUPFAM" id="SSF55729">
    <property type="entry name" value="Acyl-CoA N-acyltransferases (Nat)"/>
    <property type="match status" value="1"/>
</dbReference>
<evidence type="ECO:0000313" key="4">
    <source>
        <dbReference type="EMBL" id="CCK68647.1"/>
    </source>
</evidence>
<organism evidence="4 5">
    <name type="scientific">Huiozyma naganishii (strain ATCC MYA-139 / BCRC 22969 / CBS 8797 / KCTC 17520 / NBRC 10181 / NCYC 3082 / Yp74L-3)</name>
    <name type="common">Yeast</name>
    <name type="synonym">Kazachstania naganishii</name>
    <dbReference type="NCBI Taxonomy" id="1071383"/>
    <lineage>
        <taxon>Eukaryota</taxon>
        <taxon>Fungi</taxon>
        <taxon>Dikarya</taxon>
        <taxon>Ascomycota</taxon>
        <taxon>Saccharomycotina</taxon>
        <taxon>Saccharomycetes</taxon>
        <taxon>Saccharomycetales</taxon>
        <taxon>Saccharomycetaceae</taxon>
        <taxon>Huiozyma</taxon>
    </lineage>
</organism>
<dbReference type="Pfam" id="PF00583">
    <property type="entry name" value="Acetyltransf_1"/>
    <property type="match status" value="1"/>
</dbReference>
<dbReference type="InterPro" id="IPR051016">
    <property type="entry name" value="Diverse_Substrate_AcTransf"/>
</dbReference>
<dbReference type="PANTHER" id="PTHR10545:SF29">
    <property type="entry name" value="GH14572P-RELATED"/>
    <property type="match status" value="1"/>
</dbReference>
<evidence type="ECO:0000259" key="3">
    <source>
        <dbReference type="PROSITE" id="PS51186"/>
    </source>
</evidence>
<dbReference type="OrthoDB" id="7305308at2759"/>
<reference evidence="5" key="2">
    <citation type="submission" date="2012-08" db="EMBL/GenBank/DDBJ databases">
        <title>Genome sequence of Kazachstania naganishii.</title>
        <authorList>
            <person name="Gordon J.L."/>
            <person name="Armisen D."/>
            <person name="Proux-Wera E."/>
            <person name="OhEigeartaigh S.S."/>
            <person name="Byrne K.P."/>
            <person name="Wolfe K.H."/>
        </authorList>
    </citation>
    <scope>NUCLEOTIDE SEQUENCE [LARGE SCALE GENOMIC DNA]</scope>
    <source>
        <strain evidence="5">ATCC MYA-139 / BCRC 22969 / CBS 8797 / CCRC 22969 / KCTC 17520 / NBRC 10181 / NCYC 3082</strain>
    </source>
</reference>
<dbReference type="Proteomes" id="UP000006310">
    <property type="component" value="Chromosome 2"/>
</dbReference>
<dbReference type="InterPro" id="IPR016181">
    <property type="entry name" value="Acyl_CoA_acyltransferase"/>
</dbReference>
<dbReference type="GeneID" id="34524297"/>
<keyword evidence="1" id="KW-0808">Transferase</keyword>